<reference evidence="1 2" key="1">
    <citation type="submission" date="2018-11" db="EMBL/GenBank/DDBJ databases">
        <title>Genome squencing of methanotrophic bacteria isolated from alkaline groundwater in Korea.</title>
        <authorList>
            <person name="Nguyen L.N."/>
        </authorList>
    </citation>
    <scope>NUCLEOTIDE SEQUENCE [LARGE SCALE GENOMIC DNA]</scope>
    <source>
        <strain evidence="1 2">GW6</strain>
    </source>
</reference>
<accession>A0A3G8M376</accession>
<evidence type="ECO:0000313" key="2">
    <source>
        <dbReference type="Proteomes" id="UP000273982"/>
    </source>
</evidence>
<proteinExistence type="predicted"/>
<evidence type="ECO:0000313" key="1">
    <source>
        <dbReference type="EMBL" id="AZG75460.1"/>
    </source>
</evidence>
<organism evidence="1 2">
    <name type="scientific">Methylocystis rosea</name>
    <dbReference type="NCBI Taxonomy" id="173366"/>
    <lineage>
        <taxon>Bacteria</taxon>
        <taxon>Pseudomonadati</taxon>
        <taxon>Pseudomonadota</taxon>
        <taxon>Alphaproteobacteria</taxon>
        <taxon>Hyphomicrobiales</taxon>
        <taxon>Methylocystaceae</taxon>
        <taxon>Methylocystis</taxon>
    </lineage>
</organism>
<dbReference type="InterPro" id="IPR009218">
    <property type="entry name" value="HD_phosphohydro"/>
</dbReference>
<protein>
    <recommendedName>
        <fullName evidence="3">N-methyl-D-aspartate receptor NMDAR2C subunit</fullName>
    </recommendedName>
</protein>
<dbReference type="AlphaFoldDB" id="A0A3G8M376"/>
<dbReference type="SUPFAM" id="SSF109604">
    <property type="entry name" value="HD-domain/PDEase-like"/>
    <property type="match status" value="1"/>
</dbReference>
<dbReference type="PIRSF" id="PIRSF035170">
    <property type="entry name" value="HD_phosphohydro"/>
    <property type="match status" value="1"/>
</dbReference>
<dbReference type="PANTHER" id="PTHR21174:SF0">
    <property type="entry name" value="HD PHOSPHOHYDROLASE FAMILY PROTEIN-RELATED"/>
    <property type="match status" value="1"/>
</dbReference>
<gene>
    <name evidence="1" type="ORF">EHO51_01135</name>
</gene>
<dbReference type="Proteomes" id="UP000273982">
    <property type="component" value="Chromosome"/>
</dbReference>
<sequence>MNASQIRSRYWVPLEASHKAAAWDRLDAAYGDLARAYHSWRHISDLLQAFDELAALAARPELIATAIFWHDVVYRTRGAGQTRRADFLNVQDSAELFQSYTLMNSADVEAVHEMIMATTNHLEAKASEERYRGFSRDLDLFVDLDLSPLALPWEQFAANFQDIRFEFSWIPKEVFNAGQAAFLRNLLSHEDKLFRRPETIKMWRAAALANIRRCLNNPSMGAVGAPQCP</sequence>
<dbReference type="PANTHER" id="PTHR21174">
    <property type="match status" value="1"/>
</dbReference>
<dbReference type="KEGG" id="mros:EHO51_01135"/>
<name>A0A3G8M376_9HYPH</name>
<evidence type="ECO:0008006" key="3">
    <source>
        <dbReference type="Google" id="ProtNLM"/>
    </source>
</evidence>
<dbReference type="EMBL" id="CP034086">
    <property type="protein sequence ID" value="AZG75460.1"/>
    <property type="molecule type" value="Genomic_DNA"/>
</dbReference>